<feature type="compositionally biased region" description="Acidic residues" evidence="1">
    <location>
        <begin position="130"/>
        <end position="153"/>
    </location>
</feature>
<evidence type="ECO:0000256" key="1">
    <source>
        <dbReference type="SAM" id="MobiDB-lite"/>
    </source>
</evidence>
<keyword evidence="3" id="KW-1185">Reference proteome</keyword>
<sequence length="153" mass="16709">MNIPRGSSGRAAKGTVMQSLVKLGFIRPQDKITVATQPDAGVGMKRKRNDDDASLRICGLCNKTFDEGANGQSACSYHPGWHIQMDSYTSAVAVMARNLGGGMARTKPETRRKSQGVIELSQMKILDVGDKDEDNEENDNQETGDEENQDEDC</sequence>
<accession>A0ABR0G5C7</accession>
<gene>
    <name evidence="2" type="ORF">QC762_0115130</name>
</gene>
<dbReference type="RefSeq" id="XP_062739905.1">
    <property type="nucleotide sequence ID" value="XM_062884345.1"/>
</dbReference>
<evidence type="ECO:0000313" key="2">
    <source>
        <dbReference type="EMBL" id="KAK4650930.1"/>
    </source>
</evidence>
<comment type="caution">
    <text evidence="2">The sequence shown here is derived from an EMBL/GenBank/DDBJ whole genome shotgun (WGS) entry which is preliminary data.</text>
</comment>
<proteinExistence type="predicted"/>
<protein>
    <recommendedName>
        <fullName evidence="4">C2H2-type domain-containing protein</fullName>
    </recommendedName>
</protein>
<name>A0ABR0G5C7_9PEZI</name>
<reference evidence="2 3" key="1">
    <citation type="journal article" date="2023" name="bioRxiv">
        <title>High-quality genome assemblies of four members of thePodospora anserinaspecies complex.</title>
        <authorList>
            <person name="Ament-Velasquez S.L."/>
            <person name="Vogan A.A."/>
            <person name="Wallerman O."/>
            <person name="Hartmann F."/>
            <person name="Gautier V."/>
            <person name="Silar P."/>
            <person name="Giraud T."/>
            <person name="Johannesson H."/>
        </authorList>
    </citation>
    <scope>NUCLEOTIDE SEQUENCE [LARGE SCALE GENOMIC DNA]</scope>
    <source>
        <strain evidence="2 3">CBS 415.72m</strain>
    </source>
</reference>
<dbReference type="Proteomes" id="UP001323405">
    <property type="component" value="Unassembled WGS sequence"/>
</dbReference>
<dbReference type="GeneID" id="87904192"/>
<organism evidence="2 3">
    <name type="scientific">Podospora pseudocomata</name>
    <dbReference type="NCBI Taxonomy" id="2093779"/>
    <lineage>
        <taxon>Eukaryota</taxon>
        <taxon>Fungi</taxon>
        <taxon>Dikarya</taxon>
        <taxon>Ascomycota</taxon>
        <taxon>Pezizomycotina</taxon>
        <taxon>Sordariomycetes</taxon>
        <taxon>Sordariomycetidae</taxon>
        <taxon>Sordariales</taxon>
        <taxon>Podosporaceae</taxon>
        <taxon>Podospora</taxon>
    </lineage>
</organism>
<dbReference type="EMBL" id="JAFFHA010000009">
    <property type="protein sequence ID" value="KAK4650930.1"/>
    <property type="molecule type" value="Genomic_DNA"/>
</dbReference>
<evidence type="ECO:0000313" key="3">
    <source>
        <dbReference type="Proteomes" id="UP001323405"/>
    </source>
</evidence>
<evidence type="ECO:0008006" key="4">
    <source>
        <dbReference type="Google" id="ProtNLM"/>
    </source>
</evidence>
<feature type="region of interest" description="Disordered" evidence="1">
    <location>
        <begin position="103"/>
        <end position="153"/>
    </location>
</feature>